<evidence type="ECO:0000313" key="1">
    <source>
        <dbReference type="EMBL" id="HGQ63921.1"/>
    </source>
</evidence>
<organism evidence="1">
    <name type="scientific">Ignisphaera aggregans</name>
    <dbReference type="NCBI Taxonomy" id="334771"/>
    <lineage>
        <taxon>Archaea</taxon>
        <taxon>Thermoproteota</taxon>
        <taxon>Thermoprotei</taxon>
        <taxon>Desulfurococcales</taxon>
        <taxon>Desulfurococcaceae</taxon>
        <taxon>Ignisphaera</taxon>
    </lineage>
</organism>
<reference evidence="1" key="1">
    <citation type="journal article" date="2020" name="mSystems">
        <title>Genome- and Community-Level Interaction Insights into Carbon Utilization and Element Cycling Functions of Hydrothermarchaeota in Hydrothermal Sediment.</title>
        <authorList>
            <person name="Zhou Z."/>
            <person name="Liu Y."/>
            <person name="Xu W."/>
            <person name="Pan J."/>
            <person name="Luo Z.H."/>
            <person name="Li M."/>
        </authorList>
    </citation>
    <scope>NUCLEOTIDE SEQUENCE [LARGE SCALE GENOMIC DNA]</scope>
    <source>
        <strain evidence="1">SpSt-637</strain>
    </source>
</reference>
<dbReference type="AlphaFoldDB" id="A0A7C4JJP7"/>
<sequence length="219" mass="25235">MIGIRVGKQIRELYLIIDDPRKLIKTLNILSRFKVRARGVDIDVKHVHGVVLLDTRGYKYLIENDVDINGYVIDIDVYGLEKSIAKAIIYTKALLINPIKKIIIGIDYGKSIGVAVIVNDDITYTRSYRILNEALEDIKFFIYNVDSELKIIRLGIANDIDERFINKIVEMFKDTANIEFVPEYKSSKHKYLLEDTKLTTDELAAINIALHRSKEVEYK</sequence>
<comment type="caution">
    <text evidence="1">The sequence shown here is derived from an EMBL/GenBank/DDBJ whole genome shotgun (WGS) entry which is preliminary data.</text>
</comment>
<dbReference type="EMBL" id="DTBD01000010">
    <property type="protein sequence ID" value="HGQ63921.1"/>
    <property type="molecule type" value="Genomic_DNA"/>
</dbReference>
<protein>
    <submittedName>
        <fullName evidence="1">Uncharacterized protein</fullName>
    </submittedName>
</protein>
<gene>
    <name evidence="1" type="ORF">ENU08_01595</name>
</gene>
<proteinExistence type="predicted"/>
<name>A0A7C4JJP7_9CREN</name>
<accession>A0A7C4JJP7</accession>